<feature type="compositionally biased region" description="Basic and acidic residues" evidence="1">
    <location>
        <begin position="313"/>
        <end position="331"/>
    </location>
</feature>
<reference evidence="3" key="2">
    <citation type="journal article" date="2016" name="G3 (Bethesda)">
        <title>Genome Evolution in Three Species of Cactophilic Drosophila.</title>
        <authorList>
            <person name="Sanchez-Flores A."/>
            <person name="Penazola F."/>
            <person name="Carpinteyro-Ponce J."/>
            <person name="Nazario-Yepiz N."/>
            <person name="Abreu-Goodger C."/>
            <person name="Machado C.A."/>
            <person name="Markow T.A."/>
        </authorList>
    </citation>
    <scope>NUCLEOTIDE SEQUENCE [LARGE SCALE GENOMIC DNA]</scope>
</reference>
<feature type="region of interest" description="Disordered" evidence="1">
    <location>
        <begin position="19"/>
        <end position="50"/>
    </location>
</feature>
<dbReference type="Proteomes" id="UP000694904">
    <property type="component" value="Chromosome 3"/>
</dbReference>
<reference evidence="3" key="1">
    <citation type="journal article" date="1997" name="Nucleic Acids Res.">
        <title>tRNAscan-SE: a program for improved detection of transfer RNA genes in genomic sequence.</title>
        <authorList>
            <person name="Lowe T.M."/>
            <person name="Eddy S.R."/>
        </authorList>
    </citation>
    <scope>NUCLEOTIDE SEQUENCE [LARGE SCALE GENOMIC DNA]</scope>
</reference>
<protein>
    <submittedName>
        <fullName evidence="4">Uncharacterized protein LOC108610212 isoform X1</fullName>
    </submittedName>
</protein>
<evidence type="ECO:0000313" key="3">
    <source>
        <dbReference type="Proteomes" id="UP000694904"/>
    </source>
</evidence>
<organism evidence="3 4">
    <name type="scientific">Drosophila arizonae</name>
    <name type="common">Fruit fly</name>
    <dbReference type="NCBI Taxonomy" id="7263"/>
    <lineage>
        <taxon>Eukaryota</taxon>
        <taxon>Metazoa</taxon>
        <taxon>Ecdysozoa</taxon>
        <taxon>Arthropoda</taxon>
        <taxon>Hexapoda</taxon>
        <taxon>Insecta</taxon>
        <taxon>Pterygota</taxon>
        <taxon>Neoptera</taxon>
        <taxon>Endopterygota</taxon>
        <taxon>Diptera</taxon>
        <taxon>Brachycera</taxon>
        <taxon>Muscomorpha</taxon>
        <taxon>Ephydroidea</taxon>
        <taxon>Drosophilidae</taxon>
        <taxon>Drosophila</taxon>
    </lineage>
</organism>
<dbReference type="GeneID" id="108610212"/>
<feature type="compositionally biased region" description="Basic and acidic residues" evidence="1">
    <location>
        <begin position="293"/>
        <end position="305"/>
    </location>
</feature>
<feature type="signal peptide" evidence="2">
    <location>
        <begin position="1"/>
        <end position="18"/>
    </location>
</feature>
<dbReference type="RefSeq" id="XP_017857657.1">
    <property type="nucleotide sequence ID" value="XM_018002168.1"/>
</dbReference>
<feature type="region of interest" description="Disordered" evidence="1">
    <location>
        <begin position="293"/>
        <end position="331"/>
    </location>
</feature>
<feature type="compositionally biased region" description="Low complexity" evidence="1">
    <location>
        <begin position="32"/>
        <end position="41"/>
    </location>
</feature>
<gene>
    <name evidence="4" type="primary">LOC108610212</name>
</gene>
<feature type="compositionally biased region" description="Acidic residues" evidence="1">
    <location>
        <begin position="21"/>
        <end position="31"/>
    </location>
</feature>
<sequence length="349" mass="38864">MKLQLVLLIVCLVSCSRAQEEPEDQEQEGEAGEAAAEAAPPNHGDSRPDTSNAAIRRILDENTKVLRQLDNKAQAMSNSQKGIEGKLRLLGQDVAGIERLEDGLKRLELSTAANFHLTAHGIRNLTSSIRAAENKTDWALLNLARGQQDIKQLISKVDANQNKHERSLDQAAKSVTLRLSALDNLLKQSVLKEVVALVQVAKKLEQSQRLIENKVGHLDELTALSGLTASKVHQLEHGLRSINSTQQRQLAAIGHTVEHVGASTWQIDNKLGVLLSTQKNIERALVECKKCFPSHKQPESPHDRWQQPGYISYDHKEANKPSSKEYESSYDHADEASYLYQLWYGKDDK</sequence>
<name>A0ABM1NRS1_DROAR</name>
<accession>A0ABM1NRS1</accession>
<feature type="chain" id="PRO_5045551014" evidence="2">
    <location>
        <begin position="19"/>
        <end position="349"/>
    </location>
</feature>
<reference evidence="4" key="3">
    <citation type="submission" date="2025-08" db="UniProtKB">
        <authorList>
            <consortium name="RefSeq"/>
        </authorList>
    </citation>
    <scope>IDENTIFICATION</scope>
    <source>
        <tissue evidence="4">Whole organism</tissue>
    </source>
</reference>
<evidence type="ECO:0000256" key="2">
    <source>
        <dbReference type="SAM" id="SignalP"/>
    </source>
</evidence>
<keyword evidence="2" id="KW-0732">Signal</keyword>
<keyword evidence="3" id="KW-1185">Reference proteome</keyword>
<proteinExistence type="predicted"/>
<evidence type="ECO:0000313" key="4">
    <source>
        <dbReference type="RefSeq" id="XP_017857657.1"/>
    </source>
</evidence>
<evidence type="ECO:0000256" key="1">
    <source>
        <dbReference type="SAM" id="MobiDB-lite"/>
    </source>
</evidence>